<dbReference type="RefSeq" id="XP_042612158.1">
    <property type="nucleotide sequence ID" value="XM_042756224.1"/>
</dbReference>
<evidence type="ECO:0000313" key="2">
    <source>
        <dbReference type="RefSeq" id="XP_042612158.1"/>
    </source>
</evidence>
<dbReference type="OrthoDB" id="10065037at2759"/>
<dbReference type="GeneID" id="122144995"/>
<dbReference type="KEGG" id="ccar:122144995"/>
<protein>
    <submittedName>
        <fullName evidence="2">DnaJ homolog subfamily C member 16-like</fullName>
    </submittedName>
</protein>
<reference evidence="2" key="1">
    <citation type="submission" date="2025-08" db="UniProtKB">
        <authorList>
            <consortium name="RefSeq"/>
        </authorList>
    </citation>
    <scope>IDENTIFICATION</scope>
    <source>
        <tissue evidence="2">Muscle</tissue>
    </source>
</reference>
<proteinExistence type="predicted"/>
<dbReference type="Proteomes" id="UP001155660">
    <property type="component" value="Unplaced"/>
</dbReference>
<sequence length="118" mass="13458">MAAVLEYAQDAVQIDTDEEEVYSCKVDYTGYVLALNGHKKYLCLFKPVYTGEDLDSKPEEEGGGSRSWKGMTRSRSTSLQIHHKLDRLGLWVERLMEGTLPRYYVPAWPGLDKITVNK</sequence>
<name>A0A9R0AVB7_CYPCA</name>
<accession>A0A9R0AVB7</accession>
<evidence type="ECO:0000256" key="1">
    <source>
        <dbReference type="SAM" id="MobiDB-lite"/>
    </source>
</evidence>
<gene>
    <name evidence="2" type="primary">LOC122144995</name>
</gene>
<organism evidence="2">
    <name type="scientific">Cyprinus carpio</name>
    <name type="common">Common carp</name>
    <dbReference type="NCBI Taxonomy" id="7962"/>
    <lineage>
        <taxon>Eukaryota</taxon>
        <taxon>Metazoa</taxon>
        <taxon>Chordata</taxon>
        <taxon>Craniata</taxon>
        <taxon>Vertebrata</taxon>
        <taxon>Euteleostomi</taxon>
        <taxon>Actinopterygii</taxon>
        <taxon>Neopterygii</taxon>
        <taxon>Teleostei</taxon>
        <taxon>Ostariophysi</taxon>
        <taxon>Cypriniformes</taxon>
        <taxon>Cyprinidae</taxon>
        <taxon>Cyprininae</taxon>
        <taxon>Cyprinus</taxon>
    </lineage>
</organism>
<feature type="region of interest" description="Disordered" evidence="1">
    <location>
        <begin position="52"/>
        <end position="78"/>
    </location>
</feature>
<dbReference type="AlphaFoldDB" id="A0A9R0AVB7"/>